<dbReference type="AlphaFoldDB" id="A0A3D9ZU82"/>
<evidence type="ECO:0008006" key="3">
    <source>
        <dbReference type="Google" id="ProtNLM"/>
    </source>
</evidence>
<protein>
    <recommendedName>
        <fullName evidence="3">Polyketide cyclase/dehydrase/lipid transport protein</fullName>
    </recommendedName>
</protein>
<dbReference type="InterPro" id="IPR023393">
    <property type="entry name" value="START-like_dom_sf"/>
</dbReference>
<accession>A0A3D9ZU82</accession>
<dbReference type="Gene3D" id="3.30.530.20">
    <property type="match status" value="1"/>
</dbReference>
<comment type="caution">
    <text evidence="1">The sequence shown here is derived from an EMBL/GenBank/DDBJ whole genome shotgun (WGS) entry which is preliminary data.</text>
</comment>
<dbReference type="Proteomes" id="UP000256913">
    <property type="component" value="Unassembled WGS sequence"/>
</dbReference>
<sequence>MIYESHHVSVAIARSPAEVYAFAANPANLPRWAAGLTGSIANVDGRWLAETPDGPVEVAFTPPNEVGVLDHDVTFPSGQRFYNPMRVFANADGSEVVFTVYRREGTSREAFEADAVAVLTDLRVLKSLLE</sequence>
<proteinExistence type="predicted"/>
<organism evidence="1 2">
    <name type="scientific">Asanoa ferruginea</name>
    <dbReference type="NCBI Taxonomy" id="53367"/>
    <lineage>
        <taxon>Bacteria</taxon>
        <taxon>Bacillati</taxon>
        <taxon>Actinomycetota</taxon>
        <taxon>Actinomycetes</taxon>
        <taxon>Micromonosporales</taxon>
        <taxon>Micromonosporaceae</taxon>
        <taxon>Asanoa</taxon>
    </lineage>
</organism>
<dbReference type="RefSeq" id="WP_116072503.1">
    <property type="nucleotide sequence ID" value="NZ_BONB01000009.1"/>
</dbReference>
<dbReference type="EMBL" id="QUMQ01000001">
    <property type="protein sequence ID" value="REG00756.1"/>
    <property type="molecule type" value="Genomic_DNA"/>
</dbReference>
<dbReference type="SUPFAM" id="SSF55961">
    <property type="entry name" value="Bet v1-like"/>
    <property type="match status" value="1"/>
</dbReference>
<keyword evidence="2" id="KW-1185">Reference proteome</keyword>
<reference evidence="1 2" key="1">
    <citation type="submission" date="2018-08" db="EMBL/GenBank/DDBJ databases">
        <title>Sequencing the genomes of 1000 actinobacteria strains.</title>
        <authorList>
            <person name="Klenk H.-P."/>
        </authorList>
    </citation>
    <scope>NUCLEOTIDE SEQUENCE [LARGE SCALE GENOMIC DNA]</scope>
    <source>
        <strain evidence="1 2">DSM 44099</strain>
    </source>
</reference>
<evidence type="ECO:0000313" key="2">
    <source>
        <dbReference type="Proteomes" id="UP000256913"/>
    </source>
</evidence>
<name>A0A3D9ZU82_9ACTN</name>
<gene>
    <name evidence="1" type="ORF">DFJ67_6813</name>
</gene>
<dbReference type="OrthoDB" id="880456at2"/>
<evidence type="ECO:0000313" key="1">
    <source>
        <dbReference type="EMBL" id="REG00756.1"/>
    </source>
</evidence>